<organism evidence="6 7">
    <name type="scientific">Corynebacterium matruchotii</name>
    <dbReference type="NCBI Taxonomy" id="43768"/>
    <lineage>
        <taxon>Bacteria</taxon>
        <taxon>Bacillati</taxon>
        <taxon>Actinomycetota</taxon>
        <taxon>Actinomycetes</taxon>
        <taxon>Mycobacteriales</taxon>
        <taxon>Corynebacteriaceae</taxon>
        <taxon>Corynebacterium</taxon>
    </lineage>
</organism>
<dbReference type="PANTHER" id="PTHR42800:SF1">
    <property type="entry name" value="EXOINULINASE INUD (AFU_ORTHOLOGUE AFUA_5G00480)"/>
    <property type="match status" value="1"/>
</dbReference>
<dbReference type="GO" id="GO:0033912">
    <property type="term" value="F:2,6-beta-fructan 6-levanbiohydrolase activity"/>
    <property type="evidence" value="ECO:0007669"/>
    <property type="project" value="UniProtKB-EC"/>
</dbReference>
<dbReference type="Proteomes" id="UP000249886">
    <property type="component" value="Unassembled WGS sequence"/>
</dbReference>
<keyword evidence="2 6" id="KW-0378">Hydrolase</keyword>
<comment type="similarity">
    <text evidence="1">Belongs to the glycosyl hydrolase 32 family.</text>
</comment>
<evidence type="ECO:0000256" key="1">
    <source>
        <dbReference type="ARBA" id="ARBA00009902"/>
    </source>
</evidence>
<feature type="domain" description="Glycosyl hydrolase family 32 N-terminal" evidence="5">
    <location>
        <begin position="37"/>
        <end position="365"/>
    </location>
</feature>
<evidence type="ECO:0000256" key="4">
    <source>
        <dbReference type="SAM" id="SignalP"/>
    </source>
</evidence>
<dbReference type="InterPro" id="IPR013148">
    <property type="entry name" value="Glyco_hydro_32_N"/>
</dbReference>
<dbReference type="PANTHER" id="PTHR42800">
    <property type="entry name" value="EXOINULINASE INUD (AFU_ORTHOLOGUE AFUA_5G00480)"/>
    <property type="match status" value="1"/>
</dbReference>
<dbReference type="EC" id="3.2.1.64" evidence="6"/>
<dbReference type="CDD" id="cd18622">
    <property type="entry name" value="GH32_Inu-like"/>
    <property type="match status" value="1"/>
</dbReference>
<proteinExistence type="inferred from homology"/>
<dbReference type="SMART" id="SM00640">
    <property type="entry name" value="Glyco_32"/>
    <property type="match status" value="1"/>
</dbReference>
<evidence type="ECO:0000259" key="5">
    <source>
        <dbReference type="Pfam" id="PF00251"/>
    </source>
</evidence>
<dbReference type="RefSeq" id="WP_040431914.1">
    <property type="nucleotide sequence ID" value="NZ_CP050134.2"/>
</dbReference>
<dbReference type="GO" id="GO:0004575">
    <property type="term" value="F:sucrose alpha-glucosidase activity"/>
    <property type="evidence" value="ECO:0007669"/>
    <property type="project" value="TreeGrafter"/>
</dbReference>
<dbReference type="EMBL" id="UARK01000006">
    <property type="protein sequence ID" value="SPW28278.1"/>
    <property type="molecule type" value="Genomic_DNA"/>
</dbReference>
<gene>
    <name evidence="6" type="primary">levB</name>
    <name evidence="6" type="ORF">NCTC10254_01272</name>
</gene>
<dbReference type="GO" id="GO:0005987">
    <property type="term" value="P:sucrose catabolic process"/>
    <property type="evidence" value="ECO:0007669"/>
    <property type="project" value="TreeGrafter"/>
</dbReference>
<feature type="chain" id="PRO_5043215310" evidence="4">
    <location>
        <begin position="25"/>
        <end position="562"/>
    </location>
</feature>
<keyword evidence="3 6" id="KW-0326">Glycosidase</keyword>
<dbReference type="Gene3D" id="2.115.10.20">
    <property type="entry name" value="Glycosyl hydrolase domain, family 43"/>
    <property type="match status" value="1"/>
</dbReference>
<accession>A0A6H9XIG2</accession>
<reference evidence="6 7" key="1">
    <citation type="submission" date="2018-06" db="EMBL/GenBank/DDBJ databases">
        <authorList>
            <consortium name="Pathogen Informatics"/>
            <person name="Doyle S."/>
        </authorList>
    </citation>
    <scope>NUCLEOTIDE SEQUENCE [LARGE SCALE GENOMIC DNA]</scope>
    <source>
        <strain evidence="6 7">NCTC10254</strain>
    </source>
</reference>
<dbReference type="SUPFAM" id="SSF75005">
    <property type="entry name" value="Arabinanase/levansucrase/invertase"/>
    <property type="match status" value="1"/>
</dbReference>
<keyword evidence="4" id="KW-0732">Signal</keyword>
<dbReference type="Pfam" id="PF00251">
    <property type="entry name" value="Glyco_hydro_32N"/>
    <property type="match status" value="1"/>
</dbReference>
<evidence type="ECO:0000256" key="2">
    <source>
        <dbReference type="ARBA" id="ARBA00022801"/>
    </source>
</evidence>
<protein>
    <submittedName>
        <fullName evidence="6">Levanbiose-producing levanase</fullName>
        <ecNumber evidence="6">3.2.1.64</ecNumber>
    </submittedName>
</protein>
<dbReference type="InterPro" id="IPR001362">
    <property type="entry name" value="Glyco_hydro_32"/>
</dbReference>
<feature type="signal peptide" evidence="4">
    <location>
        <begin position="1"/>
        <end position="24"/>
    </location>
</feature>
<dbReference type="AlphaFoldDB" id="A0A6H9XIG2"/>
<name>A0A6H9XIG2_9CORY</name>
<evidence type="ECO:0000256" key="3">
    <source>
        <dbReference type="ARBA" id="ARBA00023295"/>
    </source>
</evidence>
<sequence>MNKRSVMVSVILAAVAVVTPTATAEPANPDGLVAAYHLTTKDGWSNDLQSIVWNEKAKHYDLYFLHSADGAENPLGPRGQDWYHTTTTDFVHFTDQKQAIPASGGHATDGWKSAWTGSVINRGGTPTAYISGLKKTDGSQNIWAVASTDGGATFTKPLNDGKPVLDITAPSASVNRTDERDPYVFTYNGKTLMYVAEGDHIGVYRSTDGIRWTKADAAAEAKIQPATFFRGHTWADNAPIECPVLKTMKTPAGDKQVLFFGAKDASRGETTGTYYTVGHLDANGMFVADTDTQRLDHGPDYYGANFTGSTDISTAEDTITSLGWVGNWNYTADGVHAADNGSGPYLRRLGSYSLARELTLGADNRITQKLKTSDLKYRNVKTHTGVTKDKPVSASGKPWVDRKDTNGDVYGLYDVPNQDAAQKHTLRFRNMAGNYTGRIYIDLWQGGDWVRFNYDPTDGWYNVKARAGELDNSKKGQDSTHYYFDGLLGNGNGYSAQSLVQDQRDITLEVYTDTTSVEFVFPNGHTFTIARFSQSDKQDFKVFTEDPTGKNTVDIEVGDVGR</sequence>
<dbReference type="GO" id="GO:0005737">
    <property type="term" value="C:cytoplasm"/>
    <property type="evidence" value="ECO:0007669"/>
    <property type="project" value="TreeGrafter"/>
</dbReference>
<dbReference type="InterPro" id="IPR023296">
    <property type="entry name" value="Glyco_hydro_beta-prop_sf"/>
</dbReference>
<evidence type="ECO:0000313" key="7">
    <source>
        <dbReference type="Proteomes" id="UP000249886"/>
    </source>
</evidence>
<evidence type="ECO:0000313" key="6">
    <source>
        <dbReference type="EMBL" id="SPW28278.1"/>
    </source>
</evidence>
<comment type="caution">
    <text evidence="6">The sequence shown here is derived from an EMBL/GenBank/DDBJ whole genome shotgun (WGS) entry which is preliminary data.</text>
</comment>
<dbReference type="GeneID" id="84574357"/>